<proteinExistence type="inferred from homology"/>
<evidence type="ECO:0000256" key="3">
    <source>
        <dbReference type="RuleBase" id="RU000363"/>
    </source>
</evidence>
<dbReference type="SUPFAM" id="SSF51735">
    <property type="entry name" value="NAD(P)-binding Rossmann-fold domains"/>
    <property type="match status" value="1"/>
</dbReference>
<accession>A0ABT1WJ73</accession>
<sequence>MNKPYALITGASSGIGLEMARQLAASQHHLILVARSEATLCDIASELHAQHGVNVEVYAMDLSKPGSARGLIHAIGEGGLERIDLLVNNAGFGIHERFNHISLEQTQAMMQLNMNTLCELTYALVPVMTRMGRGRIINLASVAAFQPCPNFAVYAATKAFVLSLSEALNLELQGTGVTVTAVCPGATNTRFHDVAGSSNALAMKLMDSADKVARLSLKAASAGKSVVITGLTNKPIPWASRLLPRSVVGRTAGFLFRR</sequence>
<dbReference type="Pfam" id="PF00106">
    <property type="entry name" value="adh_short"/>
    <property type="match status" value="1"/>
</dbReference>
<comment type="caution">
    <text evidence="4">The sequence shown here is derived from an EMBL/GenBank/DDBJ whole genome shotgun (WGS) entry which is preliminary data.</text>
</comment>
<dbReference type="CDD" id="cd05233">
    <property type="entry name" value="SDR_c"/>
    <property type="match status" value="1"/>
</dbReference>
<gene>
    <name evidence="4" type="ORF">NQT62_14080</name>
</gene>
<dbReference type="PRINTS" id="PR00081">
    <property type="entry name" value="GDHRDH"/>
</dbReference>
<evidence type="ECO:0000256" key="2">
    <source>
        <dbReference type="ARBA" id="ARBA00023002"/>
    </source>
</evidence>
<dbReference type="PRINTS" id="PR00080">
    <property type="entry name" value="SDRFAMILY"/>
</dbReference>
<dbReference type="PANTHER" id="PTHR42901:SF1">
    <property type="entry name" value="ALCOHOL DEHYDROGENASE"/>
    <property type="match status" value="1"/>
</dbReference>
<dbReference type="EMBL" id="JANIGO010000005">
    <property type="protein sequence ID" value="MCQ8897566.1"/>
    <property type="molecule type" value="Genomic_DNA"/>
</dbReference>
<dbReference type="InterPro" id="IPR036291">
    <property type="entry name" value="NAD(P)-bd_dom_sf"/>
</dbReference>
<protein>
    <submittedName>
        <fullName evidence="4">SDR family oxidoreductase</fullName>
    </submittedName>
</protein>
<keyword evidence="2" id="KW-0560">Oxidoreductase</keyword>
<dbReference type="Proteomes" id="UP001204142">
    <property type="component" value="Unassembled WGS sequence"/>
</dbReference>
<dbReference type="Gene3D" id="3.40.50.720">
    <property type="entry name" value="NAD(P)-binding Rossmann-like Domain"/>
    <property type="match status" value="1"/>
</dbReference>
<dbReference type="InterPro" id="IPR002347">
    <property type="entry name" value="SDR_fam"/>
</dbReference>
<dbReference type="PANTHER" id="PTHR42901">
    <property type="entry name" value="ALCOHOL DEHYDROGENASE"/>
    <property type="match status" value="1"/>
</dbReference>
<evidence type="ECO:0000256" key="1">
    <source>
        <dbReference type="ARBA" id="ARBA00006484"/>
    </source>
</evidence>
<evidence type="ECO:0000313" key="5">
    <source>
        <dbReference type="Proteomes" id="UP001204142"/>
    </source>
</evidence>
<organism evidence="4 5">
    <name type="scientific">Limnobacter humi</name>
    <dbReference type="NCBI Taxonomy" id="1778671"/>
    <lineage>
        <taxon>Bacteria</taxon>
        <taxon>Pseudomonadati</taxon>
        <taxon>Pseudomonadota</taxon>
        <taxon>Betaproteobacteria</taxon>
        <taxon>Burkholderiales</taxon>
        <taxon>Burkholderiaceae</taxon>
        <taxon>Limnobacter</taxon>
    </lineage>
</organism>
<dbReference type="PIRSF" id="PIRSF000126">
    <property type="entry name" value="11-beta-HSD1"/>
    <property type="match status" value="1"/>
</dbReference>
<reference evidence="4 5" key="1">
    <citation type="submission" date="2022-07" db="EMBL/GenBank/DDBJ databases">
        <authorList>
            <person name="Xamxidin M."/>
            <person name="Wu M."/>
        </authorList>
    </citation>
    <scope>NUCLEOTIDE SEQUENCE [LARGE SCALE GENOMIC DNA]</scope>
    <source>
        <strain evidence="4 5">NBRC 111650</strain>
    </source>
</reference>
<keyword evidence="5" id="KW-1185">Reference proteome</keyword>
<name>A0ABT1WJ73_9BURK</name>
<evidence type="ECO:0000313" key="4">
    <source>
        <dbReference type="EMBL" id="MCQ8897566.1"/>
    </source>
</evidence>
<comment type="similarity">
    <text evidence="1 3">Belongs to the short-chain dehydrogenases/reductases (SDR) family.</text>
</comment>
<dbReference type="RefSeq" id="WP_256765370.1">
    <property type="nucleotide sequence ID" value="NZ_JANIGO010000005.1"/>
</dbReference>